<evidence type="ECO:0000256" key="3">
    <source>
        <dbReference type="ARBA" id="ARBA00022833"/>
    </source>
</evidence>
<feature type="non-terminal residue" evidence="7">
    <location>
        <position position="1"/>
    </location>
</feature>
<organism evidence="7 8">
    <name type="scientific">Thalassiosira pseudonana</name>
    <name type="common">Marine diatom</name>
    <name type="synonym">Cyclotella nana</name>
    <dbReference type="NCBI Taxonomy" id="35128"/>
    <lineage>
        <taxon>Eukaryota</taxon>
        <taxon>Sar</taxon>
        <taxon>Stramenopiles</taxon>
        <taxon>Ochrophyta</taxon>
        <taxon>Bacillariophyta</taxon>
        <taxon>Coscinodiscophyceae</taxon>
        <taxon>Thalassiosirophycidae</taxon>
        <taxon>Thalassiosirales</taxon>
        <taxon>Thalassiosiraceae</taxon>
        <taxon>Thalassiosira</taxon>
    </lineage>
</organism>
<evidence type="ECO:0000256" key="1">
    <source>
        <dbReference type="ARBA" id="ARBA00022723"/>
    </source>
</evidence>
<dbReference type="PANTHER" id="PTHR23180:SF160">
    <property type="entry name" value="ADP-RIBOSYLATION FACTOR GTPASE-ACTIVATING PROTEIN EFFECTOR PROTEIN 1"/>
    <property type="match status" value="1"/>
</dbReference>
<dbReference type="EMBL" id="CM000639">
    <property type="protein sequence ID" value="EED95453.1"/>
    <property type="molecule type" value="Genomic_DNA"/>
</dbReference>
<dbReference type="AlphaFoldDB" id="B8BVF6"/>
<evidence type="ECO:0000256" key="2">
    <source>
        <dbReference type="ARBA" id="ARBA00022771"/>
    </source>
</evidence>
<dbReference type="OMA" id="TISEFEY"/>
<feature type="domain" description="PH" evidence="5">
    <location>
        <begin position="2"/>
        <end position="103"/>
    </location>
</feature>
<evidence type="ECO:0000259" key="5">
    <source>
        <dbReference type="PROSITE" id="PS50003"/>
    </source>
</evidence>
<dbReference type="SMART" id="SM00105">
    <property type="entry name" value="ArfGap"/>
    <property type="match status" value="1"/>
</dbReference>
<dbReference type="eggNOG" id="KOG0521">
    <property type="taxonomic scope" value="Eukaryota"/>
</dbReference>
<dbReference type="PRINTS" id="PR00405">
    <property type="entry name" value="REVINTRACTNG"/>
</dbReference>
<keyword evidence="2 4" id="KW-0863">Zinc-finger</keyword>
<dbReference type="CDD" id="cd08204">
    <property type="entry name" value="ArfGap"/>
    <property type="match status" value="1"/>
</dbReference>
<dbReference type="RefSeq" id="XP_002288010.1">
    <property type="nucleotide sequence ID" value="XM_002287974.1"/>
</dbReference>
<sequence length="259" mass="29146">SGVIVEGWLYKKSSNRLSLNAWTRRWFILDKNGVYYLKDFMERVKVCDILLCTVREINSKAKGNSNLRWCFEIISPNSKSYMLQACGPNDFKMWVGGIRSCIGKITPRKFGRNGARGGTQTESISFDEGGDAEGNASGHGGARLALFDNDFVCADCGNVDPDWASLNLGVVLCIECSGVHRSLGVHVSKVRSLRLDTISEFEYKLLLELGNDKVNQIWEAGLHHQKGWTKPKGGATRRVKEEWIKSKYLWKGFVEYLPE</sequence>
<dbReference type="Proteomes" id="UP000001449">
    <property type="component" value="Chromosome 2"/>
</dbReference>
<dbReference type="InterPro" id="IPR045258">
    <property type="entry name" value="ACAP1/2/3-like"/>
</dbReference>
<dbReference type="PROSITE" id="PS50115">
    <property type="entry name" value="ARFGAP"/>
    <property type="match status" value="1"/>
</dbReference>
<reference evidence="7 8" key="1">
    <citation type="journal article" date="2004" name="Science">
        <title>The genome of the diatom Thalassiosira pseudonana: ecology, evolution, and metabolism.</title>
        <authorList>
            <person name="Armbrust E.V."/>
            <person name="Berges J.A."/>
            <person name="Bowler C."/>
            <person name="Green B.R."/>
            <person name="Martinez D."/>
            <person name="Putnam N.H."/>
            <person name="Zhou S."/>
            <person name="Allen A.E."/>
            <person name="Apt K.E."/>
            <person name="Bechner M."/>
            <person name="Brzezinski M.A."/>
            <person name="Chaal B.K."/>
            <person name="Chiovitti A."/>
            <person name="Davis A.K."/>
            <person name="Demarest M.S."/>
            <person name="Detter J.C."/>
            <person name="Glavina T."/>
            <person name="Goodstein D."/>
            <person name="Hadi M.Z."/>
            <person name="Hellsten U."/>
            <person name="Hildebrand M."/>
            <person name="Jenkins B.D."/>
            <person name="Jurka J."/>
            <person name="Kapitonov V.V."/>
            <person name="Kroger N."/>
            <person name="Lau W.W."/>
            <person name="Lane T.W."/>
            <person name="Larimer F.W."/>
            <person name="Lippmeier J.C."/>
            <person name="Lucas S."/>
            <person name="Medina M."/>
            <person name="Montsant A."/>
            <person name="Obornik M."/>
            <person name="Parker M.S."/>
            <person name="Palenik B."/>
            <person name="Pazour G.J."/>
            <person name="Richardson P.M."/>
            <person name="Rynearson T.A."/>
            <person name="Saito M.A."/>
            <person name="Schwartz D.C."/>
            <person name="Thamatrakoln K."/>
            <person name="Valentin K."/>
            <person name="Vardi A."/>
            <person name="Wilkerson F.P."/>
            <person name="Rokhsar D.S."/>
        </authorList>
    </citation>
    <scope>NUCLEOTIDE SEQUENCE [LARGE SCALE GENOMIC DNA]</scope>
    <source>
        <strain evidence="7 8">CCMP1335</strain>
    </source>
</reference>
<dbReference type="Gene3D" id="2.30.29.30">
    <property type="entry name" value="Pleckstrin-homology domain (PH domain)/Phosphotyrosine-binding domain (PTB)"/>
    <property type="match status" value="1"/>
</dbReference>
<dbReference type="CDD" id="cd13250">
    <property type="entry name" value="PH_ACAP"/>
    <property type="match status" value="1"/>
</dbReference>
<dbReference type="InterPro" id="IPR011993">
    <property type="entry name" value="PH-like_dom_sf"/>
</dbReference>
<dbReference type="SMART" id="SM00233">
    <property type="entry name" value="PH"/>
    <property type="match status" value="1"/>
</dbReference>
<evidence type="ECO:0000313" key="7">
    <source>
        <dbReference type="EMBL" id="EED95453.1"/>
    </source>
</evidence>
<dbReference type="PaxDb" id="35128-Thaps261516"/>
<keyword evidence="3" id="KW-0862">Zinc</keyword>
<dbReference type="GO" id="GO:0005096">
    <property type="term" value="F:GTPase activator activity"/>
    <property type="evidence" value="ECO:0007669"/>
    <property type="project" value="InterPro"/>
</dbReference>
<dbReference type="STRING" id="35128.B8BVF6"/>
<dbReference type="SUPFAM" id="SSF50729">
    <property type="entry name" value="PH domain-like"/>
    <property type="match status" value="1"/>
</dbReference>
<dbReference type="PROSITE" id="PS50003">
    <property type="entry name" value="PH_DOMAIN"/>
    <property type="match status" value="1"/>
</dbReference>
<dbReference type="HOGENOM" id="CLU_075921_0_0_1"/>
<protein>
    <submittedName>
        <fullName evidence="7">ArfGAP</fullName>
    </submittedName>
</protein>
<dbReference type="SUPFAM" id="SSF57863">
    <property type="entry name" value="ArfGap/RecO-like zinc finger"/>
    <property type="match status" value="1"/>
</dbReference>
<dbReference type="KEGG" id="tps:THAPSDRAFT_261516"/>
<dbReference type="GeneID" id="7452329"/>
<dbReference type="Gene3D" id="1.10.220.150">
    <property type="entry name" value="Arf GTPase activating protein"/>
    <property type="match status" value="1"/>
</dbReference>
<dbReference type="InterPro" id="IPR037278">
    <property type="entry name" value="ARFGAP/RecO"/>
</dbReference>
<evidence type="ECO:0000313" key="8">
    <source>
        <dbReference type="Proteomes" id="UP000001449"/>
    </source>
</evidence>
<dbReference type="GO" id="GO:0008270">
    <property type="term" value="F:zinc ion binding"/>
    <property type="evidence" value="ECO:0007669"/>
    <property type="project" value="UniProtKB-KW"/>
</dbReference>
<proteinExistence type="predicted"/>
<dbReference type="InterPro" id="IPR038508">
    <property type="entry name" value="ArfGAP_dom_sf"/>
</dbReference>
<keyword evidence="1" id="KW-0479">Metal-binding</keyword>
<evidence type="ECO:0000256" key="4">
    <source>
        <dbReference type="PROSITE-ProRule" id="PRU00288"/>
    </source>
</evidence>
<feature type="domain" description="Arf-GAP" evidence="6">
    <location>
        <begin position="148"/>
        <end position="259"/>
    </location>
</feature>
<gene>
    <name evidence="7" type="ORF">THAPSDRAFT_261516</name>
</gene>
<dbReference type="PANTHER" id="PTHR23180">
    <property type="entry name" value="CENTAURIN/ARF"/>
    <property type="match status" value="1"/>
</dbReference>
<accession>B8BVF6</accession>
<keyword evidence="8" id="KW-1185">Reference proteome</keyword>
<dbReference type="Pfam" id="PF00169">
    <property type="entry name" value="PH"/>
    <property type="match status" value="1"/>
</dbReference>
<dbReference type="InterPro" id="IPR001849">
    <property type="entry name" value="PH_domain"/>
</dbReference>
<evidence type="ECO:0000259" key="6">
    <source>
        <dbReference type="PROSITE" id="PS50115"/>
    </source>
</evidence>
<name>B8BVF6_THAPS</name>
<dbReference type="Pfam" id="PF01412">
    <property type="entry name" value="ArfGap"/>
    <property type="match status" value="1"/>
</dbReference>
<feature type="non-terminal residue" evidence="7">
    <location>
        <position position="259"/>
    </location>
</feature>
<reference evidence="7 8" key="2">
    <citation type="journal article" date="2008" name="Nature">
        <title>The Phaeodactylum genome reveals the evolutionary history of diatom genomes.</title>
        <authorList>
            <person name="Bowler C."/>
            <person name="Allen A.E."/>
            <person name="Badger J.H."/>
            <person name="Grimwood J."/>
            <person name="Jabbari K."/>
            <person name="Kuo A."/>
            <person name="Maheswari U."/>
            <person name="Martens C."/>
            <person name="Maumus F."/>
            <person name="Otillar R.P."/>
            <person name="Rayko E."/>
            <person name="Salamov A."/>
            <person name="Vandepoele K."/>
            <person name="Beszteri B."/>
            <person name="Gruber A."/>
            <person name="Heijde M."/>
            <person name="Katinka M."/>
            <person name="Mock T."/>
            <person name="Valentin K."/>
            <person name="Verret F."/>
            <person name="Berges J.A."/>
            <person name="Brownlee C."/>
            <person name="Cadoret J.P."/>
            <person name="Chiovitti A."/>
            <person name="Choi C.J."/>
            <person name="Coesel S."/>
            <person name="De Martino A."/>
            <person name="Detter J.C."/>
            <person name="Durkin C."/>
            <person name="Falciatore A."/>
            <person name="Fournet J."/>
            <person name="Haruta M."/>
            <person name="Huysman M.J."/>
            <person name="Jenkins B.D."/>
            <person name="Jiroutova K."/>
            <person name="Jorgensen R.E."/>
            <person name="Joubert Y."/>
            <person name="Kaplan A."/>
            <person name="Kroger N."/>
            <person name="Kroth P.G."/>
            <person name="La Roche J."/>
            <person name="Lindquist E."/>
            <person name="Lommer M."/>
            <person name="Martin-Jezequel V."/>
            <person name="Lopez P.J."/>
            <person name="Lucas S."/>
            <person name="Mangogna M."/>
            <person name="McGinnis K."/>
            <person name="Medlin L.K."/>
            <person name="Montsant A."/>
            <person name="Oudot-Le Secq M.P."/>
            <person name="Napoli C."/>
            <person name="Obornik M."/>
            <person name="Parker M.S."/>
            <person name="Petit J.L."/>
            <person name="Porcel B.M."/>
            <person name="Poulsen N."/>
            <person name="Robison M."/>
            <person name="Rychlewski L."/>
            <person name="Rynearson T.A."/>
            <person name="Schmutz J."/>
            <person name="Shapiro H."/>
            <person name="Siaut M."/>
            <person name="Stanley M."/>
            <person name="Sussman M.R."/>
            <person name="Taylor A.R."/>
            <person name="Vardi A."/>
            <person name="von Dassow P."/>
            <person name="Vyverman W."/>
            <person name="Willis A."/>
            <person name="Wyrwicz L.S."/>
            <person name="Rokhsar D.S."/>
            <person name="Weissenbach J."/>
            <person name="Armbrust E.V."/>
            <person name="Green B.R."/>
            <person name="Van de Peer Y."/>
            <person name="Grigoriev I.V."/>
        </authorList>
    </citation>
    <scope>NUCLEOTIDE SEQUENCE [LARGE SCALE GENOMIC DNA]</scope>
    <source>
        <strain evidence="7 8">CCMP1335</strain>
    </source>
</reference>
<dbReference type="InParanoid" id="B8BVF6"/>
<dbReference type="InterPro" id="IPR001164">
    <property type="entry name" value="ArfGAP_dom"/>
</dbReference>